<dbReference type="CDD" id="cd00077">
    <property type="entry name" value="HDc"/>
    <property type="match status" value="1"/>
</dbReference>
<proteinExistence type="predicted"/>
<name>A0A7X2ZBG4_9BACL</name>
<dbReference type="Proteomes" id="UP000450917">
    <property type="component" value="Unassembled WGS sequence"/>
</dbReference>
<dbReference type="RefSeq" id="WP_127605134.1">
    <property type="nucleotide sequence ID" value="NZ_JARTHJ010000218.1"/>
</dbReference>
<dbReference type="AlphaFoldDB" id="A0A7X2ZBG4"/>
<comment type="caution">
    <text evidence="2">The sequence shown here is derived from an EMBL/GenBank/DDBJ whole genome shotgun (WGS) entry which is preliminary data.</text>
</comment>
<dbReference type="InterPro" id="IPR006674">
    <property type="entry name" value="HD_domain"/>
</dbReference>
<gene>
    <name evidence="2" type="ORF">GNP93_14565</name>
</gene>
<dbReference type="Pfam" id="PF01966">
    <property type="entry name" value="HD"/>
    <property type="match status" value="1"/>
</dbReference>
<keyword evidence="3" id="KW-1185">Reference proteome</keyword>
<feature type="domain" description="HD" evidence="1">
    <location>
        <begin position="129"/>
        <end position="221"/>
    </location>
</feature>
<accession>A0A7X2ZBG4</accession>
<organism evidence="2 3">
    <name type="scientific">Paenibacillus validus</name>
    <dbReference type="NCBI Taxonomy" id="44253"/>
    <lineage>
        <taxon>Bacteria</taxon>
        <taxon>Bacillati</taxon>
        <taxon>Bacillota</taxon>
        <taxon>Bacilli</taxon>
        <taxon>Bacillales</taxon>
        <taxon>Paenibacillaceae</taxon>
        <taxon>Paenibacillus</taxon>
    </lineage>
</organism>
<evidence type="ECO:0000259" key="1">
    <source>
        <dbReference type="Pfam" id="PF01966"/>
    </source>
</evidence>
<dbReference type="EMBL" id="WNZX01000011">
    <property type="protein sequence ID" value="MUG71893.1"/>
    <property type="molecule type" value="Genomic_DNA"/>
</dbReference>
<dbReference type="SUPFAM" id="SSF109604">
    <property type="entry name" value="HD-domain/PDEase-like"/>
    <property type="match status" value="1"/>
</dbReference>
<dbReference type="NCBIfam" id="TIGR00277">
    <property type="entry name" value="HDIG"/>
    <property type="match status" value="1"/>
</dbReference>
<dbReference type="Gene3D" id="1.10.3210.10">
    <property type="entry name" value="Hypothetical protein af1432"/>
    <property type="match status" value="1"/>
</dbReference>
<sequence length="324" mass="35994">MRFIPITEYNEQAMMLAQPVYDNKRRMLLAANNTIHPRYLEKLIQVGIKQLIIEDAESKGITLEEMMDMPTWMDVIDNVQEAYAAVKAKKAFPIRNVLTGVSRLIREVQSRPVVIPVPSRTLAEELKPYAHAVNVALLALQVGKALGYNDLMLRDLAVGCLLHDIGKVTAQQETGHPEAGFNLIRGIREFSLLSAHIAYQHHETLDGHGYPRGISGATFHEYAQICGVCNLYENLISVQDAAPHDAMERIMATSSINYNADVVKAFVRAVPSYPPGTKIRMQTGDNAIVTKITDHMQRPVVRYLTTGQEVSLADNPTLMIAGCC</sequence>
<reference evidence="2 3" key="1">
    <citation type="submission" date="2019-11" db="EMBL/GenBank/DDBJ databases">
        <title>Draft genome sequences of five Paenibacillus species of dairy origin.</title>
        <authorList>
            <person name="Olajide A.M."/>
            <person name="Chen S."/>
            <person name="Lapointe G."/>
        </authorList>
    </citation>
    <scope>NUCLEOTIDE SEQUENCE [LARGE SCALE GENOMIC DNA]</scope>
    <source>
        <strain evidence="2 3">2CS3</strain>
    </source>
</reference>
<dbReference type="InterPro" id="IPR003607">
    <property type="entry name" value="HD/PDEase_dom"/>
</dbReference>
<dbReference type="PANTHER" id="PTHR43155">
    <property type="entry name" value="CYCLIC DI-GMP PHOSPHODIESTERASE PA4108-RELATED"/>
    <property type="match status" value="1"/>
</dbReference>
<evidence type="ECO:0000313" key="3">
    <source>
        <dbReference type="Proteomes" id="UP000450917"/>
    </source>
</evidence>
<evidence type="ECO:0000313" key="2">
    <source>
        <dbReference type="EMBL" id="MUG71893.1"/>
    </source>
</evidence>
<protein>
    <submittedName>
        <fullName evidence="2">HD domain-containing protein</fullName>
    </submittedName>
</protein>
<dbReference type="InterPro" id="IPR006675">
    <property type="entry name" value="HDIG_dom"/>
</dbReference>
<dbReference type="PANTHER" id="PTHR43155:SF2">
    <property type="entry name" value="CYCLIC DI-GMP PHOSPHODIESTERASE PA4108"/>
    <property type="match status" value="1"/>
</dbReference>